<dbReference type="AlphaFoldDB" id="A0A4W5Q8D1"/>
<reference evidence="3" key="1">
    <citation type="submission" date="2018-06" db="EMBL/GenBank/DDBJ databases">
        <title>Genome assembly of Danube salmon.</title>
        <authorList>
            <person name="Macqueen D.J."/>
            <person name="Gundappa M.K."/>
        </authorList>
    </citation>
    <scope>NUCLEOTIDE SEQUENCE [LARGE SCALE GENOMIC DNA]</scope>
</reference>
<dbReference type="Ensembl" id="ENSHHUT00000075873.1">
    <property type="protein sequence ID" value="ENSHHUP00000073456.1"/>
    <property type="gene ID" value="ENSHHUG00000043112.1"/>
</dbReference>
<proteinExistence type="predicted"/>
<dbReference type="InterPro" id="IPR056453">
    <property type="entry name" value="HTH_DNAJC9"/>
</dbReference>
<dbReference type="GeneTree" id="ENSGT01150000290270"/>
<dbReference type="Pfam" id="PF23302">
    <property type="entry name" value="HTH_DNAJC9"/>
    <property type="match status" value="1"/>
</dbReference>
<protein>
    <recommendedName>
        <fullName evidence="1">DNAJC9 HTH domain-containing protein</fullName>
    </recommendedName>
</protein>
<reference evidence="2" key="3">
    <citation type="submission" date="2025-09" db="UniProtKB">
        <authorList>
            <consortium name="Ensembl"/>
        </authorList>
    </citation>
    <scope>IDENTIFICATION</scope>
</reference>
<dbReference type="GO" id="GO:0005737">
    <property type="term" value="C:cytoplasm"/>
    <property type="evidence" value="ECO:0007669"/>
    <property type="project" value="TreeGrafter"/>
</dbReference>
<feature type="domain" description="DNAJC9 HTH" evidence="1">
    <location>
        <begin position="65"/>
        <end position="131"/>
    </location>
</feature>
<evidence type="ECO:0000313" key="2">
    <source>
        <dbReference type="Ensembl" id="ENSHHUP00000073456.1"/>
    </source>
</evidence>
<dbReference type="InterPro" id="IPR052594">
    <property type="entry name" value="J_domain-containing_protein"/>
</dbReference>
<organism evidence="2 3">
    <name type="scientific">Hucho hucho</name>
    <name type="common">huchen</name>
    <dbReference type="NCBI Taxonomy" id="62062"/>
    <lineage>
        <taxon>Eukaryota</taxon>
        <taxon>Metazoa</taxon>
        <taxon>Chordata</taxon>
        <taxon>Craniata</taxon>
        <taxon>Vertebrata</taxon>
        <taxon>Euteleostomi</taxon>
        <taxon>Actinopterygii</taxon>
        <taxon>Neopterygii</taxon>
        <taxon>Teleostei</taxon>
        <taxon>Protacanthopterygii</taxon>
        <taxon>Salmoniformes</taxon>
        <taxon>Salmonidae</taxon>
        <taxon>Salmoninae</taxon>
        <taxon>Hucho</taxon>
    </lineage>
</organism>
<dbReference type="PANTHER" id="PTHR44144:SF1">
    <property type="entry name" value="DNAJ HOMOLOG SUBFAMILY C MEMBER 9"/>
    <property type="match status" value="1"/>
</dbReference>
<dbReference type="Proteomes" id="UP000314982">
    <property type="component" value="Unassembled WGS sequence"/>
</dbReference>
<dbReference type="GO" id="GO:0031072">
    <property type="term" value="F:heat shock protein binding"/>
    <property type="evidence" value="ECO:0007669"/>
    <property type="project" value="TreeGrafter"/>
</dbReference>
<dbReference type="PANTHER" id="PTHR44144">
    <property type="entry name" value="DNAJ HOMOLOG SUBFAMILY C MEMBER 9"/>
    <property type="match status" value="1"/>
</dbReference>
<sequence length="169" mass="19657">MGLQDQCEELYKTSNLYEVIGVTKDASEAEVWQTKADQDRNREDYWRTMFPKITLQDMLNFEKSYKNCEDEKHDLMQVYVEHKGDMDRIMENVLCATLEDETRIRAILKSAICSKVLQAHKAFTNETAKKKISCHCEKKKALINNFVDDLEAKYCKKRASSSSGRKGKK</sequence>
<name>A0A4W5Q8D1_9TELE</name>
<dbReference type="GO" id="GO:0005634">
    <property type="term" value="C:nucleus"/>
    <property type="evidence" value="ECO:0007669"/>
    <property type="project" value="TreeGrafter"/>
</dbReference>
<keyword evidence="3" id="KW-1185">Reference proteome</keyword>
<evidence type="ECO:0000313" key="3">
    <source>
        <dbReference type="Proteomes" id="UP000314982"/>
    </source>
</evidence>
<reference evidence="2" key="2">
    <citation type="submission" date="2025-08" db="UniProtKB">
        <authorList>
            <consortium name="Ensembl"/>
        </authorList>
    </citation>
    <scope>IDENTIFICATION</scope>
</reference>
<accession>A0A4W5Q8D1</accession>
<evidence type="ECO:0000259" key="1">
    <source>
        <dbReference type="Pfam" id="PF23302"/>
    </source>
</evidence>